<reference evidence="2" key="1">
    <citation type="journal article" date="2019" name="Int. J. Syst. Evol. Microbiol.">
        <title>The Global Catalogue of Microorganisms (GCM) 10K type strain sequencing project: providing services to taxonomists for standard genome sequencing and annotation.</title>
        <authorList>
            <consortium name="The Broad Institute Genomics Platform"/>
            <consortium name="The Broad Institute Genome Sequencing Center for Infectious Disease"/>
            <person name="Wu L."/>
            <person name="Ma J."/>
        </authorList>
    </citation>
    <scope>NUCLEOTIDE SEQUENCE [LARGE SCALE GENOMIC DNA]</scope>
    <source>
        <strain evidence="2">JCM 18401</strain>
    </source>
</reference>
<dbReference type="EMBL" id="BAABJZ010000107">
    <property type="protein sequence ID" value="GAA4903715.1"/>
    <property type="molecule type" value="Genomic_DNA"/>
</dbReference>
<protein>
    <submittedName>
        <fullName evidence="1">DUF4826 family protein</fullName>
    </submittedName>
</protein>
<organism evidence="1 2">
    <name type="scientific">Ferrimonas pelagia</name>
    <dbReference type="NCBI Taxonomy" id="1177826"/>
    <lineage>
        <taxon>Bacteria</taxon>
        <taxon>Pseudomonadati</taxon>
        <taxon>Pseudomonadota</taxon>
        <taxon>Gammaproteobacteria</taxon>
        <taxon>Alteromonadales</taxon>
        <taxon>Ferrimonadaceae</taxon>
        <taxon>Ferrimonas</taxon>
    </lineage>
</organism>
<dbReference type="RefSeq" id="WP_345337540.1">
    <property type="nucleotide sequence ID" value="NZ_BAABJZ010000107.1"/>
</dbReference>
<dbReference type="InterPro" id="IPR032251">
    <property type="entry name" value="DUF4826"/>
</dbReference>
<sequence length="138" mass="15699">MEQGTQEQEQAWVREHFQKANRFMAEKGILPGKVVLKESRILPPLIAVWKIEAQGPRKQKYWVISGDLPTDMSAESAAKNARDAVRYFSLNWQLKAENMLRSADNTQHQLAQIMVSKANGLAQLHGEDRLWGEMAVVI</sequence>
<proteinExistence type="predicted"/>
<accession>A0ABP9FL78</accession>
<name>A0ABP9FL78_9GAMM</name>
<comment type="caution">
    <text evidence="1">The sequence shown here is derived from an EMBL/GenBank/DDBJ whole genome shotgun (WGS) entry which is preliminary data.</text>
</comment>
<gene>
    <name evidence="1" type="ORF">GCM10023333_42540</name>
</gene>
<evidence type="ECO:0000313" key="2">
    <source>
        <dbReference type="Proteomes" id="UP001499988"/>
    </source>
</evidence>
<evidence type="ECO:0000313" key="1">
    <source>
        <dbReference type="EMBL" id="GAA4903715.1"/>
    </source>
</evidence>
<dbReference type="Proteomes" id="UP001499988">
    <property type="component" value="Unassembled WGS sequence"/>
</dbReference>
<keyword evidence="2" id="KW-1185">Reference proteome</keyword>
<dbReference type="Pfam" id="PF16108">
    <property type="entry name" value="DUF4826"/>
    <property type="match status" value="1"/>
</dbReference>